<dbReference type="AlphaFoldDB" id="A0A2M4DJN1"/>
<evidence type="ECO:0000256" key="1">
    <source>
        <dbReference type="SAM" id="SignalP"/>
    </source>
</evidence>
<name>A0A2M4DJN1_ANODA</name>
<sequence length="87" mass="10226">MPWWPLSFLLLLLHHGCLFQHQRNSIQLMLLSTNPFFFFTIHSRSTWTIHFSQLYSSLYLIHCGEVQDNNKAVHTNGNANNYGCCRN</sequence>
<feature type="signal peptide" evidence="1">
    <location>
        <begin position="1"/>
        <end position="19"/>
    </location>
</feature>
<feature type="chain" id="PRO_5014824578" evidence="1">
    <location>
        <begin position="20"/>
        <end position="87"/>
    </location>
</feature>
<organism evidence="2">
    <name type="scientific">Anopheles darlingi</name>
    <name type="common">Mosquito</name>
    <dbReference type="NCBI Taxonomy" id="43151"/>
    <lineage>
        <taxon>Eukaryota</taxon>
        <taxon>Metazoa</taxon>
        <taxon>Ecdysozoa</taxon>
        <taxon>Arthropoda</taxon>
        <taxon>Hexapoda</taxon>
        <taxon>Insecta</taxon>
        <taxon>Pterygota</taxon>
        <taxon>Neoptera</taxon>
        <taxon>Endopterygota</taxon>
        <taxon>Diptera</taxon>
        <taxon>Nematocera</taxon>
        <taxon>Culicoidea</taxon>
        <taxon>Culicidae</taxon>
        <taxon>Anophelinae</taxon>
        <taxon>Anopheles</taxon>
    </lineage>
</organism>
<evidence type="ECO:0000313" key="2">
    <source>
        <dbReference type="EMBL" id="MBW77745.1"/>
    </source>
</evidence>
<protein>
    <submittedName>
        <fullName evidence="2">Putative secreted protein</fullName>
    </submittedName>
</protein>
<proteinExistence type="predicted"/>
<dbReference type="EMBL" id="GGFL01013567">
    <property type="protein sequence ID" value="MBW77745.1"/>
    <property type="molecule type" value="Transcribed_RNA"/>
</dbReference>
<reference evidence="2" key="1">
    <citation type="submission" date="2018-01" db="EMBL/GenBank/DDBJ databases">
        <title>An insight into the sialome of Amazonian anophelines.</title>
        <authorList>
            <person name="Ribeiro J.M."/>
            <person name="Scarpassa V."/>
            <person name="Calvo E."/>
        </authorList>
    </citation>
    <scope>NUCLEOTIDE SEQUENCE</scope>
</reference>
<accession>A0A2M4DJN1</accession>
<keyword evidence="1" id="KW-0732">Signal</keyword>